<comment type="caution">
    <text evidence="3">The sequence shown here is derived from an EMBL/GenBank/DDBJ whole genome shotgun (WGS) entry which is preliminary data.</text>
</comment>
<keyword evidence="4" id="KW-1185">Reference proteome</keyword>
<feature type="domain" description="DUF305" evidence="2">
    <location>
        <begin position="28"/>
        <end position="163"/>
    </location>
</feature>
<dbReference type="RefSeq" id="WP_137249321.1">
    <property type="nucleotide sequence ID" value="NZ_SZQA01000024.1"/>
</dbReference>
<evidence type="ECO:0000313" key="3">
    <source>
        <dbReference type="EMBL" id="TKK85957.1"/>
    </source>
</evidence>
<dbReference type="OrthoDB" id="26872at2"/>
<dbReference type="AlphaFoldDB" id="A0A4U3MDQ6"/>
<dbReference type="Gene3D" id="1.20.1260.10">
    <property type="match status" value="1"/>
</dbReference>
<accession>A0A4U3MDQ6</accession>
<name>A0A4U3MDQ6_9ACTN</name>
<dbReference type="PANTHER" id="PTHR36933:SF1">
    <property type="entry name" value="SLL0788 PROTEIN"/>
    <property type="match status" value="1"/>
</dbReference>
<proteinExistence type="predicted"/>
<dbReference type="InterPro" id="IPR005183">
    <property type="entry name" value="DUF305_CopM-like"/>
</dbReference>
<feature type="signal peptide" evidence="1">
    <location>
        <begin position="1"/>
        <end position="25"/>
    </location>
</feature>
<dbReference type="EMBL" id="SZQA01000024">
    <property type="protein sequence ID" value="TKK85957.1"/>
    <property type="molecule type" value="Genomic_DNA"/>
</dbReference>
<dbReference type="PANTHER" id="PTHR36933">
    <property type="entry name" value="SLL0788 PROTEIN"/>
    <property type="match status" value="1"/>
</dbReference>
<dbReference type="Pfam" id="PF03713">
    <property type="entry name" value="DUF305"/>
    <property type="match status" value="1"/>
</dbReference>
<protein>
    <submittedName>
        <fullName evidence="3">DUF305 domain-containing protein</fullName>
    </submittedName>
</protein>
<dbReference type="Proteomes" id="UP000308705">
    <property type="component" value="Unassembled WGS sequence"/>
</dbReference>
<feature type="chain" id="PRO_5020306983" evidence="1">
    <location>
        <begin position="26"/>
        <end position="170"/>
    </location>
</feature>
<evidence type="ECO:0000313" key="4">
    <source>
        <dbReference type="Proteomes" id="UP000308705"/>
    </source>
</evidence>
<sequence>MSAIRLWATGLVLMLVVACSGTDPADPDVRFSLEMIPHHRQTLQLAEMAKGRAYSDWVKAASAEIRAQGPADLQMMANWLSTWEVAEPPGGARPIGPGNVTDAEFAKLQSLTGQAFDSAWYGLMSRHLEAGMTIGRIVLAVGDHSPTADLARRLVNDQEEMLAEIGRQLA</sequence>
<keyword evidence="1" id="KW-0732">Signal</keyword>
<reference evidence="3 4" key="1">
    <citation type="submission" date="2019-04" db="EMBL/GenBank/DDBJ databases">
        <title>Herbidospora sp. NEAU-GS14.nov., a novel actinomycete isolated from soil.</title>
        <authorList>
            <person name="Han L."/>
        </authorList>
    </citation>
    <scope>NUCLEOTIDE SEQUENCE [LARGE SCALE GENOMIC DNA]</scope>
    <source>
        <strain evidence="3 4">NEAU-GS14</strain>
    </source>
</reference>
<organism evidence="3 4">
    <name type="scientific">Herbidospora galbida</name>
    <dbReference type="NCBI Taxonomy" id="2575442"/>
    <lineage>
        <taxon>Bacteria</taxon>
        <taxon>Bacillati</taxon>
        <taxon>Actinomycetota</taxon>
        <taxon>Actinomycetes</taxon>
        <taxon>Streptosporangiales</taxon>
        <taxon>Streptosporangiaceae</taxon>
        <taxon>Herbidospora</taxon>
    </lineage>
</organism>
<gene>
    <name evidence="3" type="ORF">FDA94_23970</name>
</gene>
<evidence type="ECO:0000259" key="2">
    <source>
        <dbReference type="Pfam" id="PF03713"/>
    </source>
</evidence>
<evidence type="ECO:0000256" key="1">
    <source>
        <dbReference type="SAM" id="SignalP"/>
    </source>
</evidence>
<dbReference type="InterPro" id="IPR012347">
    <property type="entry name" value="Ferritin-like"/>
</dbReference>
<dbReference type="PROSITE" id="PS51257">
    <property type="entry name" value="PROKAR_LIPOPROTEIN"/>
    <property type="match status" value="1"/>
</dbReference>